<dbReference type="RefSeq" id="WP_272181588.1">
    <property type="nucleotide sequence ID" value="NZ_JAQOMS010000002.1"/>
</dbReference>
<evidence type="ECO:0000256" key="1">
    <source>
        <dbReference type="SAM" id="MobiDB-lite"/>
    </source>
</evidence>
<proteinExistence type="predicted"/>
<evidence type="ECO:0000313" key="2">
    <source>
        <dbReference type="EMBL" id="MDC2890376.1"/>
    </source>
</evidence>
<comment type="caution">
    <text evidence="2">The sequence shown here is derived from an EMBL/GenBank/DDBJ whole genome shotgun (WGS) entry which is preliminary data.</text>
</comment>
<sequence length="181" mass="21245">MLKIDIVIETTNPYIRRICEDYWRFETNGQFAMEVDYLAKSKSRSKKSLTDLVREYCTALIDCDSLNCKRCKTHSVFTTRDQLEFIRNQNRDVYYNYTDGAEKRFGINGIPSNGWDLLDVCNSCNKEIKRHKDVLQSCRKRKRRALNIPVKNSIKKPQNTSELSSIMRNPLGNPIYSHKNH</sequence>
<organism evidence="2 3">
    <name type="scientific">Psychrosphaera algicola</name>
    <dbReference type="NCBI Taxonomy" id="3023714"/>
    <lineage>
        <taxon>Bacteria</taxon>
        <taxon>Pseudomonadati</taxon>
        <taxon>Pseudomonadota</taxon>
        <taxon>Gammaproteobacteria</taxon>
        <taxon>Alteromonadales</taxon>
        <taxon>Pseudoalteromonadaceae</taxon>
        <taxon>Psychrosphaera</taxon>
    </lineage>
</organism>
<feature type="compositionally biased region" description="Polar residues" evidence="1">
    <location>
        <begin position="155"/>
        <end position="167"/>
    </location>
</feature>
<accession>A0ABT5FH02</accession>
<protein>
    <recommendedName>
        <fullName evidence="4">HNH endonuclease</fullName>
    </recommendedName>
</protein>
<evidence type="ECO:0000313" key="3">
    <source>
        <dbReference type="Proteomes" id="UP001528411"/>
    </source>
</evidence>
<dbReference type="Proteomes" id="UP001528411">
    <property type="component" value="Unassembled WGS sequence"/>
</dbReference>
<keyword evidence="3" id="KW-1185">Reference proteome</keyword>
<evidence type="ECO:0008006" key="4">
    <source>
        <dbReference type="Google" id="ProtNLM"/>
    </source>
</evidence>
<feature type="region of interest" description="Disordered" evidence="1">
    <location>
        <begin position="151"/>
        <end position="181"/>
    </location>
</feature>
<name>A0ABT5FH02_9GAMM</name>
<reference evidence="2 3" key="1">
    <citation type="submission" date="2023-01" db="EMBL/GenBank/DDBJ databases">
        <title>Psychrosphaera sp. nov., isolated from marine algae.</title>
        <authorList>
            <person name="Bayburt H."/>
            <person name="Choi B.J."/>
            <person name="Kim J.M."/>
            <person name="Choi D.G."/>
            <person name="Jeon C.O."/>
        </authorList>
    </citation>
    <scope>NUCLEOTIDE SEQUENCE [LARGE SCALE GENOMIC DNA]</scope>
    <source>
        <strain evidence="2 3">G1-22</strain>
    </source>
</reference>
<gene>
    <name evidence="2" type="ORF">PN838_18450</name>
</gene>
<dbReference type="EMBL" id="JAQOMS010000002">
    <property type="protein sequence ID" value="MDC2890376.1"/>
    <property type="molecule type" value="Genomic_DNA"/>
</dbReference>